<accession>A0A1H6IBW4</accession>
<keyword evidence="2" id="KW-0472">Membrane</keyword>
<dbReference type="EMBL" id="FNWV01000002">
    <property type="protein sequence ID" value="SEH45821.1"/>
    <property type="molecule type" value="Genomic_DNA"/>
</dbReference>
<dbReference type="RefSeq" id="WP_175460879.1">
    <property type="nucleotide sequence ID" value="NZ_FNWV01000002.1"/>
</dbReference>
<feature type="region of interest" description="Disordered" evidence="1">
    <location>
        <begin position="1"/>
        <end position="103"/>
    </location>
</feature>
<reference evidence="3 4" key="1">
    <citation type="submission" date="2016-10" db="EMBL/GenBank/DDBJ databases">
        <authorList>
            <person name="de Groot N.N."/>
        </authorList>
    </citation>
    <scope>NUCLEOTIDE SEQUENCE [LARGE SCALE GENOMIC DNA]</scope>
    <source>
        <strain evidence="3 4">YAD2003</strain>
    </source>
</reference>
<gene>
    <name evidence="3" type="ORF">SAMN02910265_00758</name>
</gene>
<sequence>MYDENNPIGGLPEEITYTPEASRKEGPTGVTAPVLDDFGYAAPAPKKDGPTGVSAPVLDDMDSFVSDSAKKGAPTGISAPVLDDSMGYGQADDRRGAPSGISAPVLDDNISYGQAYEKKGAPTGVSAPVLDDNTAYGQTYEKKGAPTGVSAPVLDDNSAPYTHEKLVLSDDDIIAGLTPDLKARFDALPADKQQQIIDMRRTQLGAVAPPVQVSAPVLDEDNYTPPPKQEEPKQPQPQAPITAPILDDEPEPPKYQPKYVDEDLQRAKSQARTSANLTSDQKDSKASLQMMLALKEEARQREAQKGFVITIVIAVLGVIAAVVFFLLYSGQLGLEYKDGLSGISKIIENSAVYIAGAAGLLSLLLMTGIGGIKSLTSFVFLLFGIIQLFPGLFMINQHKGSSGLAILLYAVSLILTVVVFFILCGSEAVGQYFNKNKS</sequence>
<evidence type="ECO:0000313" key="4">
    <source>
        <dbReference type="Proteomes" id="UP000183190"/>
    </source>
</evidence>
<name>A0A1H6IBW4_RUMFL</name>
<feature type="transmembrane region" description="Helical" evidence="2">
    <location>
        <begin position="307"/>
        <end position="329"/>
    </location>
</feature>
<dbReference type="AlphaFoldDB" id="A0A1H6IBW4"/>
<feature type="compositionally biased region" description="Low complexity" evidence="1">
    <location>
        <begin position="208"/>
        <end position="217"/>
    </location>
</feature>
<keyword evidence="2" id="KW-0812">Transmembrane</keyword>
<feature type="region of interest" description="Disordered" evidence="1">
    <location>
        <begin position="208"/>
        <end position="257"/>
    </location>
</feature>
<evidence type="ECO:0000256" key="2">
    <source>
        <dbReference type="SAM" id="Phobius"/>
    </source>
</evidence>
<evidence type="ECO:0000313" key="3">
    <source>
        <dbReference type="EMBL" id="SEH45821.1"/>
    </source>
</evidence>
<feature type="transmembrane region" description="Helical" evidence="2">
    <location>
        <begin position="350"/>
        <end position="369"/>
    </location>
</feature>
<proteinExistence type="predicted"/>
<organism evidence="3 4">
    <name type="scientific">Ruminococcus flavefaciens</name>
    <dbReference type="NCBI Taxonomy" id="1265"/>
    <lineage>
        <taxon>Bacteria</taxon>
        <taxon>Bacillati</taxon>
        <taxon>Bacillota</taxon>
        <taxon>Clostridia</taxon>
        <taxon>Eubacteriales</taxon>
        <taxon>Oscillospiraceae</taxon>
        <taxon>Ruminococcus</taxon>
    </lineage>
</organism>
<keyword evidence="2" id="KW-1133">Transmembrane helix</keyword>
<dbReference type="Proteomes" id="UP000183190">
    <property type="component" value="Unassembled WGS sequence"/>
</dbReference>
<feature type="transmembrane region" description="Helical" evidence="2">
    <location>
        <begin position="375"/>
        <end position="395"/>
    </location>
</feature>
<protein>
    <submittedName>
        <fullName evidence="3">Uncharacterized protein</fullName>
    </submittedName>
</protein>
<evidence type="ECO:0000256" key="1">
    <source>
        <dbReference type="SAM" id="MobiDB-lite"/>
    </source>
</evidence>
<feature type="transmembrane region" description="Helical" evidence="2">
    <location>
        <begin position="407"/>
        <end position="433"/>
    </location>
</feature>